<gene>
    <name evidence="7" type="ORF">GRI43_09315</name>
</gene>
<reference evidence="7 8" key="1">
    <citation type="submission" date="2019-12" db="EMBL/GenBank/DDBJ databases">
        <title>Genomic-based taxomic classification of the family Erythrobacteraceae.</title>
        <authorList>
            <person name="Xu L."/>
        </authorList>
    </citation>
    <scope>NUCLEOTIDE SEQUENCE [LARGE SCALE GENOMIC DNA]</scope>
    <source>
        <strain evidence="7 8">SW-109</strain>
    </source>
</reference>
<accession>A0A6I4V062</accession>
<dbReference type="InterPro" id="IPR001736">
    <property type="entry name" value="PLipase_D/transphosphatidylase"/>
</dbReference>
<dbReference type="PROSITE" id="PS50035">
    <property type="entry name" value="PLD"/>
    <property type="match status" value="2"/>
</dbReference>
<keyword evidence="4" id="KW-0964">Secreted</keyword>
<evidence type="ECO:0000256" key="1">
    <source>
        <dbReference type="ARBA" id="ARBA00003145"/>
    </source>
</evidence>
<dbReference type="CDD" id="cd09110">
    <property type="entry name" value="PLDc_CLS_1"/>
    <property type="match status" value="1"/>
</dbReference>
<feature type="domain" description="PLD phosphodiesterase" evidence="6">
    <location>
        <begin position="298"/>
        <end position="320"/>
    </location>
</feature>
<dbReference type="Pfam" id="PF13091">
    <property type="entry name" value="PLDc_2"/>
    <property type="match status" value="2"/>
</dbReference>
<dbReference type="SMART" id="SM00155">
    <property type="entry name" value="PLDc"/>
    <property type="match status" value="2"/>
</dbReference>
<dbReference type="GO" id="GO:0030572">
    <property type="term" value="F:phosphatidyltransferase activity"/>
    <property type="evidence" value="ECO:0007669"/>
    <property type="project" value="UniProtKB-ARBA"/>
</dbReference>
<sequence>MGRMEAEPDACEHAYPKPFQVEAQGHVFEFLPDGVHRFDALLAMIARAESTLDLFYYMFQDDPAGRIVRDALVEAQKRGVDVHLVVDRFGTDAKQDFFQPIVDAGGKFAVFNPKKTLRYLIRNHQKMTIVDKETALMGGFNVSEHYFKPPEENGWADLGVIVRGPVVKDICAWFGQLSEWTSSPKAQYRAIRTMVRDWDPGEGKVRFLVGGPTRVPSNWNLNVKRDLAKASRLDMVMAYFSPPRSFRRLIRKIPRRGTARLVMAGKSDNGATVGAARATYGGFLKDGAKIYEFQPCKLHMKLMVIDNAVYFGSANFDHRSIRVNMELMIRVEDDEVADKVRCLIDDMIDSSMEITPELHRKRRGPISILQWWAGWFLVSVLDYTVSRRLNAGL</sequence>
<dbReference type="GO" id="GO:0032049">
    <property type="term" value="P:cardiolipin biosynthetic process"/>
    <property type="evidence" value="ECO:0007669"/>
    <property type="project" value="UniProtKB-ARBA"/>
</dbReference>
<dbReference type="GO" id="GO:0005576">
    <property type="term" value="C:extracellular region"/>
    <property type="evidence" value="ECO:0007669"/>
    <property type="project" value="UniProtKB-SubCell"/>
</dbReference>
<dbReference type="PANTHER" id="PTHR21248:SF12">
    <property type="entry name" value="CARDIOLIPIN SYNTHASE C"/>
    <property type="match status" value="1"/>
</dbReference>
<name>A0A6I4V062_9SPHN</name>
<comment type="function">
    <text evidence="1">Could be a virulence factor.</text>
</comment>
<comment type="subcellular location">
    <subcellularLocation>
        <location evidence="2">Secreted</location>
    </subcellularLocation>
</comment>
<evidence type="ECO:0000256" key="4">
    <source>
        <dbReference type="ARBA" id="ARBA00022525"/>
    </source>
</evidence>
<dbReference type="SUPFAM" id="SSF56024">
    <property type="entry name" value="Phospholipase D/nuclease"/>
    <property type="match status" value="2"/>
</dbReference>
<organism evidence="7 8">
    <name type="scientific">Pontixanthobacter luteolus</name>
    <dbReference type="NCBI Taxonomy" id="295089"/>
    <lineage>
        <taxon>Bacteria</taxon>
        <taxon>Pseudomonadati</taxon>
        <taxon>Pseudomonadota</taxon>
        <taxon>Alphaproteobacteria</taxon>
        <taxon>Sphingomonadales</taxon>
        <taxon>Erythrobacteraceae</taxon>
        <taxon>Pontixanthobacter</taxon>
    </lineage>
</organism>
<dbReference type="PANTHER" id="PTHR21248">
    <property type="entry name" value="CARDIOLIPIN SYNTHASE"/>
    <property type="match status" value="1"/>
</dbReference>
<evidence type="ECO:0000313" key="7">
    <source>
        <dbReference type="EMBL" id="MXP47577.1"/>
    </source>
</evidence>
<dbReference type="AlphaFoldDB" id="A0A6I4V062"/>
<proteinExistence type="predicted"/>
<keyword evidence="8" id="KW-1185">Reference proteome</keyword>
<dbReference type="InterPro" id="IPR025202">
    <property type="entry name" value="PLD-like_dom"/>
</dbReference>
<evidence type="ECO:0000256" key="3">
    <source>
        <dbReference type="ARBA" id="ARBA00018392"/>
    </source>
</evidence>
<evidence type="ECO:0000256" key="2">
    <source>
        <dbReference type="ARBA" id="ARBA00004613"/>
    </source>
</evidence>
<dbReference type="CDD" id="cd09159">
    <property type="entry name" value="PLDc_ybhO_like_2"/>
    <property type="match status" value="1"/>
</dbReference>
<dbReference type="Gene3D" id="3.30.870.10">
    <property type="entry name" value="Endonuclease Chain A"/>
    <property type="match status" value="2"/>
</dbReference>
<evidence type="ECO:0000259" key="6">
    <source>
        <dbReference type="PROSITE" id="PS50035"/>
    </source>
</evidence>
<dbReference type="EMBL" id="WTYP01000002">
    <property type="protein sequence ID" value="MXP47577.1"/>
    <property type="molecule type" value="Genomic_DNA"/>
</dbReference>
<evidence type="ECO:0000256" key="5">
    <source>
        <dbReference type="ARBA" id="ARBA00029594"/>
    </source>
</evidence>
<feature type="domain" description="PLD phosphodiesterase" evidence="6">
    <location>
        <begin position="119"/>
        <end position="146"/>
    </location>
</feature>
<protein>
    <recommendedName>
        <fullName evidence="3">Phospholipase D</fullName>
    </recommendedName>
    <alternativeName>
        <fullName evidence="5">Choline phosphatase</fullName>
    </alternativeName>
</protein>
<comment type="caution">
    <text evidence="7">The sequence shown here is derived from an EMBL/GenBank/DDBJ whole genome shotgun (WGS) entry which is preliminary data.</text>
</comment>
<evidence type="ECO:0000313" key="8">
    <source>
        <dbReference type="Proteomes" id="UP000471435"/>
    </source>
</evidence>
<dbReference type="Proteomes" id="UP000471435">
    <property type="component" value="Unassembled WGS sequence"/>
</dbReference>
<dbReference type="OrthoDB" id="9814092at2"/>